<dbReference type="Pfam" id="PF01590">
    <property type="entry name" value="GAF"/>
    <property type="match status" value="1"/>
</dbReference>
<organism evidence="3 4">
    <name type="scientific">Paracidovorax anthurii</name>
    <dbReference type="NCBI Taxonomy" id="78229"/>
    <lineage>
        <taxon>Bacteria</taxon>
        <taxon>Pseudomonadati</taxon>
        <taxon>Pseudomonadota</taxon>
        <taxon>Betaproteobacteria</taxon>
        <taxon>Burkholderiales</taxon>
        <taxon>Comamonadaceae</taxon>
        <taxon>Paracidovorax</taxon>
    </lineage>
</organism>
<dbReference type="Proteomes" id="UP000248856">
    <property type="component" value="Unassembled WGS sequence"/>
</dbReference>
<dbReference type="AlphaFoldDB" id="A0A328ZAV7"/>
<feature type="domain" description="GAF" evidence="2">
    <location>
        <begin position="49"/>
        <end position="186"/>
    </location>
</feature>
<feature type="compositionally biased region" description="Pro residues" evidence="1">
    <location>
        <begin position="15"/>
        <end position="29"/>
    </location>
</feature>
<dbReference type="SUPFAM" id="SSF55781">
    <property type="entry name" value="GAF domain-like"/>
    <property type="match status" value="1"/>
</dbReference>
<evidence type="ECO:0000259" key="2">
    <source>
        <dbReference type="SMART" id="SM00065"/>
    </source>
</evidence>
<evidence type="ECO:0000313" key="3">
    <source>
        <dbReference type="EMBL" id="RAR83198.1"/>
    </source>
</evidence>
<dbReference type="Gene3D" id="3.30.450.40">
    <property type="match status" value="1"/>
</dbReference>
<proteinExistence type="predicted"/>
<dbReference type="PANTHER" id="PTHR43102:SF2">
    <property type="entry name" value="GAF DOMAIN-CONTAINING PROTEIN"/>
    <property type="match status" value="1"/>
</dbReference>
<feature type="region of interest" description="Disordered" evidence="1">
    <location>
        <begin position="1"/>
        <end position="30"/>
    </location>
</feature>
<dbReference type="SMART" id="SM00065">
    <property type="entry name" value="GAF"/>
    <property type="match status" value="1"/>
</dbReference>
<protein>
    <submittedName>
        <fullName evidence="3">GAF domain-containing protein</fullName>
    </submittedName>
</protein>
<dbReference type="InterPro" id="IPR029016">
    <property type="entry name" value="GAF-like_dom_sf"/>
</dbReference>
<evidence type="ECO:0000256" key="1">
    <source>
        <dbReference type="SAM" id="MobiDB-lite"/>
    </source>
</evidence>
<evidence type="ECO:0000313" key="4">
    <source>
        <dbReference type="Proteomes" id="UP000248856"/>
    </source>
</evidence>
<name>A0A328ZAV7_9BURK</name>
<dbReference type="EMBL" id="QLTA01000015">
    <property type="protein sequence ID" value="RAR83198.1"/>
    <property type="molecule type" value="Genomic_DNA"/>
</dbReference>
<dbReference type="InterPro" id="IPR003018">
    <property type="entry name" value="GAF"/>
</dbReference>
<reference evidence="3 4" key="1">
    <citation type="submission" date="2018-06" db="EMBL/GenBank/DDBJ databases">
        <title>Genomic Encyclopedia of Archaeal and Bacterial Type Strains, Phase II (KMG-II): from individual species to whole genera.</title>
        <authorList>
            <person name="Goeker M."/>
        </authorList>
    </citation>
    <scope>NUCLEOTIDE SEQUENCE [LARGE SCALE GENOMIC DNA]</scope>
    <source>
        <strain evidence="3 4">CFPB 3232</strain>
    </source>
</reference>
<comment type="caution">
    <text evidence="3">The sequence shown here is derived from an EMBL/GenBank/DDBJ whole genome shotgun (WGS) entry which is preliminary data.</text>
</comment>
<gene>
    <name evidence="3" type="ORF">AX018_101543</name>
</gene>
<sequence length="188" mass="20704">MARRRQDGDNAAMPDAPPPPPPPFVPAPLPDNEAERLRALRDLMLLDTSPEERFDRVVRFAAEQLDAPMALVSLVDEQRQWFKSRIGIALEETARDISFCAHAILQPEVFIVEDARLDHRFAGNPMVTGEAHIRFYAGAPLQAPGGERIGTLCVLDTEPRALNGTEIAVLHALQQLINEAIAGEEGEP</sequence>
<keyword evidence="4" id="KW-1185">Reference proteome</keyword>
<dbReference type="PANTHER" id="PTHR43102">
    <property type="entry name" value="SLR1143 PROTEIN"/>
    <property type="match status" value="1"/>
</dbReference>
<accession>A0A328ZAV7</accession>